<dbReference type="Proteomes" id="UP001209540">
    <property type="component" value="Unassembled WGS sequence"/>
</dbReference>
<name>A0AAD5JWZ5_9FUNG</name>
<comment type="caution">
    <text evidence="1">The sequence shown here is derived from an EMBL/GenBank/DDBJ whole genome shotgun (WGS) entry which is preliminary data.</text>
</comment>
<organism evidence="1 2">
    <name type="scientific">Phascolomyces articulosus</name>
    <dbReference type="NCBI Taxonomy" id="60185"/>
    <lineage>
        <taxon>Eukaryota</taxon>
        <taxon>Fungi</taxon>
        <taxon>Fungi incertae sedis</taxon>
        <taxon>Mucoromycota</taxon>
        <taxon>Mucoromycotina</taxon>
        <taxon>Mucoromycetes</taxon>
        <taxon>Mucorales</taxon>
        <taxon>Lichtheimiaceae</taxon>
        <taxon>Phascolomyces</taxon>
    </lineage>
</organism>
<gene>
    <name evidence="1" type="ORF">BDA99DRAFT_594302</name>
</gene>
<proteinExistence type="predicted"/>
<evidence type="ECO:0000313" key="1">
    <source>
        <dbReference type="EMBL" id="KAI9244708.1"/>
    </source>
</evidence>
<dbReference type="EMBL" id="JAIXMP010000057">
    <property type="protein sequence ID" value="KAI9244708.1"/>
    <property type="molecule type" value="Genomic_DNA"/>
</dbReference>
<sequence>MVLSTKLLNSFFQMLLSTITSSYHSLLVEFPYGTLPTSMYFQRLRALVGCSHTPYSHSKSQLDAERQQQRGAIPYQYLQREEDFSAPCHAYADSLSKYEHVKDTLY</sequence>
<keyword evidence="2" id="KW-1185">Reference proteome</keyword>
<reference evidence="1" key="2">
    <citation type="submission" date="2023-02" db="EMBL/GenBank/DDBJ databases">
        <authorList>
            <consortium name="DOE Joint Genome Institute"/>
            <person name="Mondo S.J."/>
            <person name="Chang Y."/>
            <person name="Wang Y."/>
            <person name="Ahrendt S."/>
            <person name="Andreopoulos W."/>
            <person name="Barry K."/>
            <person name="Beard J."/>
            <person name="Benny G.L."/>
            <person name="Blankenship S."/>
            <person name="Bonito G."/>
            <person name="Cuomo C."/>
            <person name="Desiro A."/>
            <person name="Gervers K.A."/>
            <person name="Hundley H."/>
            <person name="Kuo A."/>
            <person name="LaButti K."/>
            <person name="Lang B.F."/>
            <person name="Lipzen A."/>
            <person name="O'Donnell K."/>
            <person name="Pangilinan J."/>
            <person name="Reynolds N."/>
            <person name="Sandor L."/>
            <person name="Smith M.W."/>
            <person name="Tsang A."/>
            <person name="Grigoriev I.V."/>
            <person name="Stajich J.E."/>
            <person name="Spatafora J.W."/>
        </authorList>
    </citation>
    <scope>NUCLEOTIDE SEQUENCE</scope>
    <source>
        <strain evidence="1">RSA 2281</strain>
    </source>
</reference>
<reference evidence="1" key="1">
    <citation type="journal article" date="2022" name="IScience">
        <title>Evolution of zygomycete secretomes and the origins of terrestrial fungal ecologies.</title>
        <authorList>
            <person name="Chang Y."/>
            <person name="Wang Y."/>
            <person name="Mondo S."/>
            <person name="Ahrendt S."/>
            <person name="Andreopoulos W."/>
            <person name="Barry K."/>
            <person name="Beard J."/>
            <person name="Benny G.L."/>
            <person name="Blankenship S."/>
            <person name="Bonito G."/>
            <person name="Cuomo C."/>
            <person name="Desiro A."/>
            <person name="Gervers K.A."/>
            <person name="Hundley H."/>
            <person name="Kuo A."/>
            <person name="LaButti K."/>
            <person name="Lang B.F."/>
            <person name="Lipzen A."/>
            <person name="O'Donnell K."/>
            <person name="Pangilinan J."/>
            <person name="Reynolds N."/>
            <person name="Sandor L."/>
            <person name="Smith M.E."/>
            <person name="Tsang A."/>
            <person name="Grigoriev I.V."/>
            <person name="Stajich J.E."/>
            <person name="Spatafora J.W."/>
        </authorList>
    </citation>
    <scope>NUCLEOTIDE SEQUENCE</scope>
    <source>
        <strain evidence="1">RSA 2281</strain>
    </source>
</reference>
<evidence type="ECO:0000313" key="2">
    <source>
        <dbReference type="Proteomes" id="UP001209540"/>
    </source>
</evidence>
<dbReference type="AlphaFoldDB" id="A0AAD5JWZ5"/>
<accession>A0AAD5JWZ5</accession>
<protein>
    <submittedName>
        <fullName evidence="1">Uncharacterized protein</fullName>
    </submittedName>
</protein>